<dbReference type="RefSeq" id="WP_330197696.1">
    <property type="nucleotide sequence ID" value="NZ_JAZDRP010000001.1"/>
</dbReference>
<name>A0ABU7LM76_9PROT</name>
<comment type="caution">
    <text evidence="1">The sequence shown here is derived from an EMBL/GenBank/DDBJ whole genome shotgun (WGS) entry which is preliminary data.</text>
</comment>
<evidence type="ECO:0000313" key="2">
    <source>
        <dbReference type="Proteomes" id="UP001354971"/>
    </source>
</evidence>
<dbReference type="EMBL" id="JAZDRP010000001">
    <property type="protein sequence ID" value="MEE2525033.1"/>
    <property type="molecule type" value="Genomic_DNA"/>
</dbReference>
<protein>
    <recommendedName>
        <fullName evidence="3">DUF5063 domain-containing protein</fullName>
    </recommendedName>
</protein>
<reference evidence="1 2" key="1">
    <citation type="submission" date="2024-01" db="EMBL/GenBank/DDBJ databases">
        <title>Hyphobacterium bacterium isolated from marine sediment.</title>
        <authorList>
            <person name="Zhao S."/>
        </authorList>
    </citation>
    <scope>NUCLEOTIDE SEQUENCE [LARGE SCALE GENOMIC DNA]</scope>
    <source>
        <strain evidence="2">HN65</strain>
    </source>
</reference>
<sequence>MGASPGQDAVECARGFIGLVLAPGAATIDDIARVKSLSDKLVLLGRTLPAIKETGRQDDEVGLVEPSVDAIRHRFAILEPFASENVRPWDDLHHTVIDLQHVVFLASEAGEDKAVHAFKYGFLTHWGMHLASLRIPLLQVLRTHVHDR</sequence>
<gene>
    <name evidence="1" type="ORF">V0U79_01550</name>
</gene>
<keyword evidence="2" id="KW-1185">Reference proteome</keyword>
<evidence type="ECO:0000313" key="1">
    <source>
        <dbReference type="EMBL" id="MEE2525033.1"/>
    </source>
</evidence>
<proteinExistence type="predicted"/>
<evidence type="ECO:0008006" key="3">
    <source>
        <dbReference type="Google" id="ProtNLM"/>
    </source>
</evidence>
<organism evidence="1 2">
    <name type="scientific">Hyphobacterium lacteum</name>
    <dbReference type="NCBI Taxonomy" id="3116575"/>
    <lineage>
        <taxon>Bacteria</taxon>
        <taxon>Pseudomonadati</taxon>
        <taxon>Pseudomonadota</taxon>
        <taxon>Alphaproteobacteria</taxon>
        <taxon>Maricaulales</taxon>
        <taxon>Maricaulaceae</taxon>
        <taxon>Hyphobacterium</taxon>
    </lineage>
</organism>
<dbReference type="Proteomes" id="UP001354971">
    <property type="component" value="Unassembled WGS sequence"/>
</dbReference>
<accession>A0ABU7LM76</accession>